<sequence length="676" mass="75980">MGTVCWECGDIGLREALIYCVRCKIAPRHRYCLEKIPEDLNGIVEWQCEDCRDLYSHPKKLRSPGRKARLPMTLCCPRSAKIRSKFSNKTSPCSSRNLKFTDRKSGFHSTFSCSGKSEVEPKDRCHDYTVDEECFNLQHERPSTALRIDSSLNVDIHVNHHDLHRTTSTCSFGALGDVESSVSGVNKQNESGPIVENDGCNDRQVKDSNCSIGASVVVESSTCLPVEEHVMKDYAKDKPKRRRLVLKSEIDFNDSNPSHDDQNMDIQIVAKSSPITSFEALDLQDEHIETSSLPIEFPCKLALPVMPVDCPVWRGSFIISNEELGPFGAHLSNRACGKVCNLASNFPLFLFMEKLPRLAAWPNSFKKSPPTDDDIALFFFPGNTRAETVLDELVDDITNNDLVLRFQFDNFELLSFSSIILPHEQQRFGEKFFVWGVFKPRSAQISNLAHVYDKHPYKLEVIQENDGNYSANKKKDVLDVTQFKQFKGTEKVNSAFSIASFEEGTLRTCYMKPDVELICPEKSFPIAVCSSSSKSCLSESRDLTEEKKEMARGRLKVSRELEEGEISDDEEMKRGVCEDVCSNTSVAADALQHHLNGIDDGKLRKSRDIIVGQIRDDSEDDLELFPLVAQDMAITAKIGRAKHDINLDLGLSSSYAANVSEFGDSRSIMRLNSSIF</sequence>
<dbReference type="STRING" id="1088818.A0A2I0B162"/>
<evidence type="ECO:0000256" key="2">
    <source>
        <dbReference type="ARBA" id="ARBA00022771"/>
    </source>
</evidence>
<dbReference type="SUPFAM" id="SSF57903">
    <property type="entry name" value="FYVE/PHD zinc finger"/>
    <property type="match status" value="1"/>
</dbReference>
<evidence type="ECO:0000259" key="6">
    <source>
        <dbReference type="Pfam" id="PF23121"/>
    </source>
</evidence>
<protein>
    <recommendedName>
        <fullName evidence="6">AIPP2-like SPOC-like domain-containing protein</fullName>
    </recommendedName>
</protein>
<keyword evidence="3" id="KW-0862">Zinc</keyword>
<proteinExistence type="predicted"/>
<evidence type="ECO:0000256" key="5">
    <source>
        <dbReference type="ARBA" id="ARBA00023163"/>
    </source>
</evidence>
<keyword evidence="5" id="KW-0804">Transcription</keyword>
<evidence type="ECO:0000256" key="4">
    <source>
        <dbReference type="ARBA" id="ARBA00023015"/>
    </source>
</evidence>
<keyword evidence="2" id="KW-0863">Zinc-finger</keyword>
<name>A0A2I0B162_9ASPA</name>
<dbReference type="AlphaFoldDB" id="A0A2I0B162"/>
<dbReference type="GO" id="GO:0140566">
    <property type="term" value="F:histone reader activity"/>
    <property type="evidence" value="ECO:0007669"/>
    <property type="project" value="InterPro"/>
</dbReference>
<feature type="domain" description="AIPP2-like SPOC-like" evidence="6">
    <location>
        <begin position="313"/>
        <end position="438"/>
    </location>
</feature>
<dbReference type="Proteomes" id="UP000236161">
    <property type="component" value="Unassembled WGS sequence"/>
</dbReference>
<evidence type="ECO:0000256" key="3">
    <source>
        <dbReference type="ARBA" id="ARBA00022833"/>
    </source>
</evidence>
<dbReference type="EMBL" id="KZ451929">
    <property type="protein sequence ID" value="PKA61540.1"/>
    <property type="molecule type" value="Genomic_DNA"/>
</dbReference>
<reference evidence="7 8" key="1">
    <citation type="journal article" date="2017" name="Nature">
        <title>The Apostasia genome and the evolution of orchids.</title>
        <authorList>
            <person name="Zhang G.Q."/>
            <person name="Liu K.W."/>
            <person name="Li Z."/>
            <person name="Lohaus R."/>
            <person name="Hsiao Y.Y."/>
            <person name="Niu S.C."/>
            <person name="Wang J.Y."/>
            <person name="Lin Y.C."/>
            <person name="Xu Q."/>
            <person name="Chen L.J."/>
            <person name="Yoshida K."/>
            <person name="Fujiwara S."/>
            <person name="Wang Z.W."/>
            <person name="Zhang Y.Q."/>
            <person name="Mitsuda N."/>
            <person name="Wang M."/>
            <person name="Liu G.H."/>
            <person name="Pecoraro L."/>
            <person name="Huang H.X."/>
            <person name="Xiao X.J."/>
            <person name="Lin M."/>
            <person name="Wu X.Y."/>
            <person name="Wu W.L."/>
            <person name="Chen Y.Y."/>
            <person name="Chang S.B."/>
            <person name="Sakamoto S."/>
            <person name="Ohme-Takagi M."/>
            <person name="Yagi M."/>
            <person name="Zeng S.J."/>
            <person name="Shen C.Y."/>
            <person name="Yeh C.M."/>
            <person name="Luo Y.B."/>
            <person name="Tsai W.C."/>
            <person name="Van de Peer Y."/>
            <person name="Liu Z.J."/>
        </authorList>
    </citation>
    <scope>NUCLEOTIDE SEQUENCE [LARGE SCALE GENOMIC DNA]</scope>
    <source>
        <strain evidence="8">cv. Shenzhen</strain>
        <tissue evidence="7">Stem</tissue>
    </source>
</reference>
<evidence type="ECO:0000256" key="1">
    <source>
        <dbReference type="ARBA" id="ARBA00022723"/>
    </source>
</evidence>
<dbReference type="PANTHER" id="PTHR33304">
    <property type="match status" value="1"/>
</dbReference>
<dbReference type="InterPro" id="IPR056280">
    <property type="entry name" value="AIPP2-like_SPOC"/>
</dbReference>
<dbReference type="InterPro" id="IPR011011">
    <property type="entry name" value="Znf_FYVE_PHD"/>
</dbReference>
<dbReference type="GO" id="GO:0034244">
    <property type="term" value="P:negative regulation of transcription elongation by RNA polymerase II"/>
    <property type="evidence" value="ECO:0007669"/>
    <property type="project" value="InterPro"/>
</dbReference>
<keyword evidence="1" id="KW-0479">Metal-binding</keyword>
<dbReference type="Pfam" id="PF23121">
    <property type="entry name" value="SPOC_AIPP2"/>
    <property type="match status" value="1"/>
</dbReference>
<dbReference type="GO" id="GO:0008270">
    <property type="term" value="F:zinc ion binding"/>
    <property type="evidence" value="ECO:0007669"/>
    <property type="project" value="UniProtKB-KW"/>
</dbReference>
<keyword evidence="4" id="KW-0805">Transcription regulation</keyword>
<accession>A0A2I0B162</accession>
<dbReference type="InterPro" id="IPR049914">
    <property type="entry name" value="PHD1-3/5-6"/>
</dbReference>
<evidence type="ECO:0000313" key="8">
    <source>
        <dbReference type="Proteomes" id="UP000236161"/>
    </source>
</evidence>
<gene>
    <name evidence="7" type="ORF">AXF42_Ash018828</name>
</gene>
<dbReference type="OrthoDB" id="787165at2759"/>
<dbReference type="PANTHER" id="PTHR33304:SF49">
    <property type="entry name" value="OS12G0161500 PROTEIN"/>
    <property type="match status" value="1"/>
</dbReference>
<keyword evidence="8" id="KW-1185">Reference proteome</keyword>
<organism evidence="7 8">
    <name type="scientific">Apostasia shenzhenica</name>
    <dbReference type="NCBI Taxonomy" id="1088818"/>
    <lineage>
        <taxon>Eukaryota</taxon>
        <taxon>Viridiplantae</taxon>
        <taxon>Streptophyta</taxon>
        <taxon>Embryophyta</taxon>
        <taxon>Tracheophyta</taxon>
        <taxon>Spermatophyta</taxon>
        <taxon>Magnoliopsida</taxon>
        <taxon>Liliopsida</taxon>
        <taxon>Asparagales</taxon>
        <taxon>Orchidaceae</taxon>
        <taxon>Apostasioideae</taxon>
        <taxon>Apostasia</taxon>
    </lineage>
</organism>
<evidence type="ECO:0000313" key="7">
    <source>
        <dbReference type="EMBL" id="PKA61540.1"/>
    </source>
</evidence>